<keyword evidence="2" id="KW-1185">Reference proteome</keyword>
<proteinExistence type="predicted"/>
<sequence>MRLCGDFWISLLNAYHHRKCWKDLRFAFVLANTFKNPDGQSEHRNIDAEQKAWEFLRRCFGEAIQLKKDTHLAKRKHQFQKTMNLPL</sequence>
<comment type="caution">
    <text evidence="1">The sequence shown here is derived from an EMBL/GenBank/DDBJ whole genome shotgun (WGS) entry which is preliminary data.</text>
</comment>
<organism evidence="1 2">
    <name type="scientific">Hymenobacter cavernae</name>
    <dbReference type="NCBI Taxonomy" id="2044852"/>
    <lineage>
        <taxon>Bacteria</taxon>
        <taxon>Pseudomonadati</taxon>
        <taxon>Bacteroidota</taxon>
        <taxon>Cytophagia</taxon>
        <taxon>Cytophagales</taxon>
        <taxon>Hymenobacteraceae</taxon>
        <taxon>Hymenobacter</taxon>
    </lineage>
</organism>
<name>A0ABQ1UXC6_9BACT</name>
<accession>A0ABQ1UXC6</accession>
<evidence type="ECO:0000313" key="1">
    <source>
        <dbReference type="EMBL" id="GGF27479.1"/>
    </source>
</evidence>
<reference evidence="2" key="1">
    <citation type="journal article" date="2019" name="Int. J. Syst. Evol. Microbiol.">
        <title>The Global Catalogue of Microorganisms (GCM) 10K type strain sequencing project: providing services to taxonomists for standard genome sequencing and annotation.</title>
        <authorList>
            <consortium name="The Broad Institute Genomics Platform"/>
            <consortium name="The Broad Institute Genome Sequencing Center for Infectious Disease"/>
            <person name="Wu L."/>
            <person name="Ma J."/>
        </authorList>
    </citation>
    <scope>NUCLEOTIDE SEQUENCE [LARGE SCALE GENOMIC DNA]</scope>
    <source>
        <strain evidence="2">CGMCC 1.15197</strain>
    </source>
</reference>
<dbReference type="RefSeq" id="WP_188816253.1">
    <property type="nucleotide sequence ID" value="NZ_BMHT01000011.1"/>
</dbReference>
<dbReference type="EMBL" id="BMHT01000011">
    <property type="protein sequence ID" value="GGF27479.1"/>
    <property type="molecule type" value="Genomic_DNA"/>
</dbReference>
<protein>
    <submittedName>
        <fullName evidence="1">Uncharacterized protein</fullName>
    </submittedName>
</protein>
<gene>
    <name evidence="1" type="ORF">GCM10011383_43970</name>
</gene>
<dbReference type="Proteomes" id="UP000632273">
    <property type="component" value="Unassembled WGS sequence"/>
</dbReference>
<evidence type="ECO:0000313" key="2">
    <source>
        <dbReference type="Proteomes" id="UP000632273"/>
    </source>
</evidence>